<keyword evidence="2" id="KW-0269">Exonuclease</keyword>
<keyword evidence="2" id="KW-0378">Hydrolase</keyword>
<protein>
    <submittedName>
        <fullName evidence="2">3'-5' exonuclease</fullName>
    </submittedName>
</protein>
<evidence type="ECO:0000259" key="1">
    <source>
        <dbReference type="Pfam" id="PF10108"/>
    </source>
</evidence>
<dbReference type="Pfam" id="PF10108">
    <property type="entry name" value="DNA_pol_B_exo2"/>
    <property type="match status" value="1"/>
</dbReference>
<comment type="caution">
    <text evidence="2">The sequence shown here is derived from an EMBL/GenBank/DDBJ whole genome shotgun (WGS) entry which is preliminary data.</text>
</comment>
<keyword evidence="2" id="KW-0540">Nuclease</keyword>
<dbReference type="InterPro" id="IPR012337">
    <property type="entry name" value="RNaseH-like_sf"/>
</dbReference>
<reference evidence="3" key="1">
    <citation type="submission" date="2017-09" db="EMBL/GenBank/DDBJ databases">
        <title>Depth-based differentiation of microbial function through sediment-hosted aquifers and enrichment of novel symbionts in the deep terrestrial subsurface.</title>
        <authorList>
            <person name="Probst A.J."/>
            <person name="Ladd B."/>
            <person name="Jarett J.K."/>
            <person name="Geller-Mcgrath D.E."/>
            <person name="Sieber C.M.K."/>
            <person name="Emerson J.B."/>
            <person name="Anantharaman K."/>
            <person name="Thomas B.C."/>
            <person name="Malmstrom R."/>
            <person name="Stieglmeier M."/>
            <person name="Klingl A."/>
            <person name="Woyke T."/>
            <person name="Ryan C.M."/>
            <person name="Banfield J.F."/>
        </authorList>
    </citation>
    <scope>NUCLEOTIDE SEQUENCE [LARGE SCALE GENOMIC DNA]</scope>
</reference>
<dbReference type="SUPFAM" id="SSF53098">
    <property type="entry name" value="Ribonuclease H-like"/>
    <property type="match status" value="1"/>
</dbReference>
<evidence type="ECO:0000313" key="3">
    <source>
        <dbReference type="Proteomes" id="UP000228770"/>
    </source>
</evidence>
<dbReference type="EMBL" id="PFUA01000025">
    <property type="protein sequence ID" value="PJB50440.1"/>
    <property type="molecule type" value="Genomic_DNA"/>
</dbReference>
<feature type="domain" description="Predicted 3'-5' exonuclease PolB-like" evidence="1">
    <location>
        <begin position="96"/>
        <end position="231"/>
    </location>
</feature>
<dbReference type="InterPro" id="IPR019288">
    <property type="entry name" value="3'-5'_exonuclease_PolB-like"/>
</dbReference>
<dbReference type="GO" id="GO:0004527">
    <property type="term" value="F:exonuclease activity"/>
    <property type="evidence" value="ECO:0007669"/>
    <property type="project" value="UniProtKB-KW"/>
</dbReference>
<gene>
    <name evidence="2" type="ORF">CO102_01140</name>
</gene>
<name>A0A2M8C2X6_9BACT</name>
<dbReference type="InterPro" id="IPR036397">
    <property type="entry name" value="RNaseH_sf"/>
</dbReference>
<accession>A0A2M8C2X6</accession>
<dbReference type="GO" id="GO:0003676">
    <property type="term" value="F:nucleic acid binding"/>
    <property type="evidence" value="ECO:0007669"/>
    <property type="project" value="InterPro"/>
</dbReference>
<proteinExistence type="predicted"/>
<dbReference type="Proteomes" id="UP000228770">
    <property type="component" value="Unassembled WGS sequence"/>
</dbReference>
<sequence>MIQAMNKVVFDIETAGEDFDALDPVSQNLLETRFRKWAKDEKDIAEAKQQLSFYAETAQIVAIGMMNPDTQKGVVYYQGSEPQAFAEQNIQYVPCACEKDVLVHFWDDAQRYDEFITFNGRGFDIPMLMVRSAVNSIRPSKNLMANRYLDKQFTNCRHVDLFDQLSFYGARYGNMLGLHFWARVFGIPSPKQGELTGDKVTEYFRANRGLDIAKYCIQDVFATAALYEKWNQFLRFS</sequence>
<organism evidence="2 3">
    <name type="scientific">Candidatus Brennerbacteria bacterium CG_4_9_14_3_um_filter_43_9</name>
    <dbReference type="NCBI Taxonomy" id="1974522"/>
    <lineage>
        <taxon>Bacteria</taxon>
        <taxon>Candidatus Brenneribacteriota</taxon>
    </lineage>
</organism>
<dbReference type="Gene3D" id="3.30.420.10">
    <property type="entry name" value="Ribonuclease H-like superfamily/Ribonuclease H"/>
    <property type="match status" value="1"/>
</dbReference>
<dbReference type="AlphaFoldDB" id="A0A2M8C2X6"/>
<evidence type="ECO:0000313" key="2">
    <source>
        <dbReference type="EMBL" id="PJB50440.1"/>
    </source>
</evidence>